<feature type="compositionally biased region" description="Basic and acidic residues" evidence="1">
    <location>
        <begin position="96"/>
        <end position="105"/>
    </location>
</feature>
<dbReference type="EMBL" id="GG697362">
    <property type="protein sequence ID" value="EFQ32489.1"/>
    <property type="molecule type" value="Genomic_DNA"/>
</dbReference>
<accession>E3QNK2</accession>
<organism evidence="3">
    <name type="scientific">Colletotrichum graminicola (strain M1.001 / M2 / FGSC 10212)</name>
    <name type="common">Maize anthracnose fungus</name>
    <name type="synonym">Glomerella graminicola</name>
    <dbReference type="NCBI Taxonomy" id="645133"/>
    <lineage>
        <taxon>Eukaryota</taxon>
        <taxon>Fungi</taxon>
        <taxon>Dikarya</taxon>
        <taxon>Ascomycota</taxon>
        <taxon>Pezizomycotina</taxon>
        <taxon>Sordariomycetes</taxon>
        <taxon>Hypocreomycetidae</taxon>
        <taxon>Glomerellales</taxon>
        <taxon>Glomerellaceae</taxon>
        <taxon>Colletotrichum</taxon>
        <taxon>Colletotrichum graminicola species complex</taxon>
    </lineage>
</organism>
<evidence type="ECO:0000256" key="1">
    <source>
        <dbReference type="SAM" id="MobiDB-lite"/>
    </source>
</evidence>
<keyword evidence="3" id="KW-1185">Reference proteome</keyword>
<reference evidence="3" key="1">
    <citation type="journal article" date="2012" name="Nat. Genet.">
        <title>Lifestyle transitions in plant pathogenic Colletotrichum fungi deciphered by genome and transcriptome analyses.</title>
        <authorList>
            <person name="O'Connell R.J."/>
            <person name="Thon M.R."/>
            <person name="Hacquard S."/>
            <person name="Amyotte S.G."/>
            <person name="Kleemann J."/>
            <person name="Torres M.F."/>
            <person name="Damm U."/>
            <person name="Buiate E.A."/>
            <person name="Epstein L."/>
            <person name="Alkan N."/>
            <person name="Altmueller J."/>
            <person name="Alvarado-Balderrama L."/>
            <person name="Bauser C.A."/>
            <person name="Becker C."/>
            <person name="Birren B.W."/>
            <person name="Chen Z."/>
            <person name="Choi J."/>
            <person name="Crouch J.A."/>
            <person name="Duvick J.P."/>
            <person name="Farman M.A."/>
            <person name="Gan P."/>
            <person name="Heiman D."/>
            <person name="Henrissat B."/>
            <person name="Howard R.J."/>
            <person name="Kabbage M."/>
            <person name="Koch C."/>
            <person name="Kracher B."/>
            <person name="Kubo Y."/>
            <person name="Law A.D."/>
            <person name="Lebrun M.-H."/>
            <person name="Lee Y.-H."/>
            <person name="Miyara I."/>
            <person name="Moore N."/>
            <person name="Neumann U."/>
            <person name="Nordstroem K."/>
            <person name="Panaccione D.G."/>
            <person name="Panstruga R."/>
            <person name="Place M."/>
            <person name="Proctor R.H."/>
            <person name="Prusky D."/>
            <person name="Rech G."/>
            <person name="Reinhardt R."/>
            <person name="Rollins J.A."/>
            <person name="Rounsley S."/>
            <person name="Schardl C.L."/>
            <person name="Schwartz D.C."/>
            <person name="Shenoy N."/>
            <person name="Shirasu K."/>
            <person name="Sikhakolli U.R."/>
            <person name="Stueber K."/>
            <person name="Sukno S.A."/>
            <person name="Sweigard J.A."/>
            <person name="Takano Y."/>
            <person name="Takahara H."/>
            <person name="Trail F."/>
            <person name="van der Does H.C."/>
            <person name="Voll L.M."/>
            <person name="Will I."/>
            <person name="Young S."/>
            <person name="Zeng Q."/>
            <person name="Zhang J."/>
            <person name="Zhou S."/>
            <person name="Dickman M.B."/>
            <person name="Schulze-Lefert P."/>
            <person name="Ver Loren van Themaat E."/>
            <person name="Ma L.-J."/>
            <person name="Vaillancourt L.J."/>
        </authorList>
    </citation>
    <scope>NUCLEOTIDE SEQUENCE [LARGE SCALE GENOMIC DNA]</scope>
    <source>
        <strain evidence="3">M1.001 / M2 / FGSC 10212</strain>
    </source>
</reference>
<proteinExistence type="predicted"/>
<feature type="region of interest" description="Disordered" evidence="1">
    <location>
        <begin position="80"/>
        <end position="105"/>
    </location>
</feature>
<dbReference type="HOGENOM" id="CLU_2236403_0_0_1"/>
<evidence type="ECO:0000313" key="3">
    <source>
        <dbReference type="Proteomes" id="UP000008782"/>
    </source>
</evidence>
<dbReference type="AlphaFoldDB" id="E3QNK2"/>
<gene>
    <name evidence="2" type="ORF">GLRG_07759</name>
</gene>
<dbReference type="VEuPathDB" id="FungiDB:GLRG_07759"/>
<dbReference type="GeneID" id="24413124"/>
<sequence>MGLESDVAPGGLVITMSKPLPPRPSDERSLLLPLDDPGPDPSDLVLFRRAVGINVRYDDGGDADDAALESSRAAPLGIYAAAIRRPPPPPGPPHRHRDDISALRI</sequence>
<evidence type="ECO:0000313" key="2">
    <source>
        <dbReference type="EMBL" id="EFQ32489.1"/>
    </source>
</evidence>
<dbReference type="Proteomes" id="UP000008782">
    <property type="component" value="Unassembled WGS sequence"/>
</dbReference>
<feature type="region of interest" description="Disordered" evidence="1">
    <location>
        <begin position="1"/>
        <end position="37"/>
    </location>
</feature>
<dbReference type="RefSeq" id="XP_008096509.1">
    <property type="nucleotide sequence ID" value="XM_008098318.1"/>
</dbReference>
<name>E3QNK2_COLGM</name>
<protein>
    <submittedName>
        <fullName evidence="2">Uncharacterized protein</fullName>
    </submittedName>
</protein>